<dbReference type="InterPro" id="IPR027417">
    <property type="entry name" value="P-loop_NTPase"/>
</dbReference>
<dbReference type="AlphaFoldDB" id="A0A6S9BP90"/>
<gene>
    <name evidence="3" type="ORF">DBRI1063_LOCUS5386</name>
</gene>
<dbReference type="FunFam" id="3.40.50.300:FF:000808">
    <property type="entry name" value="Small GTP-binding protein, putative"/>
    <property type="match status" value="1"/>
</dbReference>
<evidence type="ECO:0000256" key="1">
    <source>
        <dbReference type="ARBA" id="ARBA00022741"/>
    </source>
</evidence>
<dbReference type="SMART" id="SM00173">
    <property type="entry name" value="RAS"/>
    <property type="match status" value="1"/>
</dbReference>
<dbReference type="GO" id="GO:0003924">
    <property type="term" value="F:GTPase activity"/>
    <property type="evidence" value="ECO:0007669"/>
    <property type="project" value="InterPro"/>
</dbReference>
<dbReference type="EMBL" id="HBGN01008415">
    <property type="protein sequence ID" value="CAD9319388.1"/>
    <property type="molecule type" value="Transcribed_RNA"/>
</dbReference>
<dbReference type="PROSITE" id="PS51417">
    <property type="entry name" value="ARF"/>
    <property type="match status" value="1"/>
</dbReference>
<feature type="compositionally biased region" description="Polar residues" evidence="2">
    <location>
        <begin position="245"/>
        <end position="258"/>
    </location>
</feature>
<name>A0A6S9BP90_9STRA</name>
<reference evidence="3" key="1">
    <citation type="submission" date="2021-01" db="EMBL/GenBank/DDBJ databases">
        <authorList>
            <person name="Corre E."/>
            <person name="Pelletier E."/>
            <person name="Niang G."/>
            <person name="Scheremetjew M."/>
            <person name="Finn R."/>
            <person name="Kale V."/>
            <person name="Holt S."/>
            <person name="Cochrane G."/>
            <person name="Meng A."/>
            <person name="Brown T."/>
            <person name="Cohen L."/>
        </authorList>
    </citation>
    <scope>NUCLEOTIDE SEQUENCE</scope>
    <source>
        <strain evidence="3">Pop2</strain>
    </source>
</reference>
<dbReference type="GO" id="GO:0005525">
    <property type="term" value="F:GTP binding"/>
    <property type="evidence" value="ECO:0007669"/>
    <property type="project" value="InterPro"/>
</dbReference>
<dbReference type="InterPro" id="IPR001806">
    <property type="entry name" value="Small_GTPase"/>
</dbReference>
<keyword evidence="1" id="KW-0547">Nucleotide-binding</keyword>
<accession>A0A6S9BP90</accession>
<dbReference type="PROSITE" id="PS51419">
    <property type="entry name" value="RAB"/>
    <property type="match status" value="1"/>
</dbReference>
<dbReference type="SUPFAM" id="SSF52540">
    <property type="entry name" value="P-loop containing nucleoside triphosphate hydrolases"/>
    <property type="match status" value="1"/>
</dbReference>
<dbReference type="PRINTS" id="PR00449">
    <property type="entry name" value="RASTRNSFRMNG"/>
</dbReference>
<dbReference type="Gene3D" id="3.40.50.300">
    <property type="entry name" value="P-loop containing nucleotide triphosphate hydrolases"/>
    <property type="match status" value="1"/>
</dbReference>
<proteinExistence type="predicted"/>
<dbReference type="PROSITE" id="PS51421">
    <property type="entry name" value="RAS"/>
    <property type="match status" value="1"/>
</dbReference>
<sequence>MPHVELPQAEFKVVMLGDTNAGKTSLVLRFAEGYYRDAPRSSTVGAFFITKRIQTSSGITCKIQIWDTAGQSQFRAMAPMYYRNAAAAIVCYDVTDPQSFTVMREWLDELHRNVPAGSIVIAIAATKTDLSQTADATTLVPPNEAQDVANALGAIFVDTSAKSNSNVQVLFQRVAERVLQFRENARREGMNGTPGAIPVTPGASIDKTGMVVKNGISENRGNQIMSREGPEMDSSPRKQRGMSLHSRQSSNGNGVTDLSSEDELIEQTQAKLSMCDASGMACGMSGEDGRSCCIS</sequence>
<organism evidence="3">
    <name type="scientific">Ditylum brightwellii</name>
    <dbReference type="NCBI Taxonomy" id="49249"/>
    <lineage>
        <taxon>Eukaryota</taxon>
        <taxon>Sar</taxon>
        <taxon>Stramenopiles</taxon>
        <taxon>Ochrophyta</taxon>
        <taxon>Bacillariophyta</taxon>
        <taxon>Mediophyceae</taxon>
        <taxon>Lithodesmiophycidae</taxon>
        <taxon>Lithodesmiales</taxon>
        <taxon>Lithodesmiaceae</taxon>
        <taxon>Ditylum</taxon>
    </lineage>
</organism>
<dbReference type="PANTHER" id="PTHR47978">
    <property type="match status" value="1"/>
</dbReference>
<feature type="region of interest" description="Disordered" evidence="2">
    <location>
        <begin position="219"/>
        <end position="260"/>
    </location>
</feature>
<dbReference type="NCBIfam" id="TIGR00231">
    <property type="entry name" value="small_GTP"/>
    <property type="match status" value="1"/>
</dbReference>
<dbReference type="SMART" id="SM00174">
    <property type="entry name" value="RHO"/>
    <property type="match status" value="1"/>
</dbReference>
<dbReference type="InterPro" id="IPR005225">
    <property type="entry name" value="Small_GTP-bd"/>
</dbReference>
<dbReference type="SMART" id="SM00175">
    <property type="entry name" value="RAB"/>
    <property type="match status" value="1"/>
</dbReference>
<evidence type="ECO:0000313" key="3">
    <source>
        <dbReference type="EMBL" id="CAD9319388.1"/>
    </source>
</evidence>
<protein>
    <submittedName>
        <fullName evidence="3">Uncharacterized protein</fullName>
    </submittedName>
</protein>
<evidence type="ECO:0000256" key="2">
    <source>
        <dbReference type="SAM" id="MobiDB-lite"/>
    </source>
</evidence>
<dbReference type="Pfam" id="PF00071">
    <property type="entry name" value="Ras"/>
    <property type="match status" value="1"/>
</dbReference>